<evidence type="ECO:0000256" key="4">
    <source>
        <dbReference type="HAMAP-Rule" id="MF_00213"/>
    </source>
</evidence>
<dbReference type="GO" id="GO:0016151">
    <property type="term" value="F:nickel cation binding"/>
    <property type="evidence" value="ECO:0007669"/>
    <property type="project" value="UniProtKB-UniRule"/>
</dbReference>
<keyword evidence="2 4" id="KW-0479">Metal-binding</keyword>
<dbReference type="PANTHER" id="PTHR34535:SF3">
    <property type="entry name" value="HYDROGENASE MATURATION FACTOR HYPA"/>
    <property type="match status" value="1"/>
</dbReference>
<feature type="binding site" evidence="4">
    <location>
        <position position="113"/>
    </location>
    <ligand>
        <name>Zn(2+)</name>
        <dbReference type="ChEBI" id="CHEBI:29105"/>
    </ligand>
</feature>
<accession>A0A133VJ39</accession>
<dbReference type="InterPro" id="IPR000688">
    <property type="entry name" value="HypA/HybF"/>
</dbReference>
<evidence type="ECO:0000256" key="3">
    <source>
        <dbReference type="ARBA" id="ARBA00022833"/>
    </source>
</evidence>
<dbReference type="EMBL" id="LHYG01000003">
    <property type="protein sequence ID" value="KXB06430.1"/>
    <property type="molecule type" value="Genomic_DNA"/>
</dbReference>
<evidence type="ECO:0000256" key="1">
    <source>
        <dbReference type="ARBA" id="ARBA00022596"/>
    </source>
</evidence>
<feature type="binding site" evidence="4">
    <location>
        <position position="76"/>
    </location>
    <ligand>
        <name>Zn(2+)</name>
        <dbReference type="ChEBI" id="CHEBI:29105"/>
    </ligand>
</feature>
<evidence type="ECO:0000313" key="5">
    <source>
        <dbReference type="EMBL" id="KXB06430.1"/>
    </source>
</evidence>
<dbReference type="Pfam" id="PF01155">
    <property type="entry name" value="HypA"/>
    <property type="match status" value="1"/>
</dbReference>
<organism evidence="5 6">
    <name type="scientific">candidate division MSBL1 archaeon SCGC-AAA382F02</name>
    <dbReference type="NCBI Taxonomy" id="1698282"/>
    <lineage>
        <taxon>Archaea</taxon>
        <taxon>Methanobacteriati</taxon>
        <taxon>Methanobacteriota</taxon>
        <taxon>candidate division MSBL1</taxon>
    </lineage>
</organism>
<keyword evidence="3 4" id="KW-0862">Zinc</keyword>
<sequence length="135" mass="15379">MHEWALAEGVISTAIDAAKENEAEEVSKINIKIGALQQVDREVFEFALKEISNDTIAEESEIEISTEDAVLKCRVCDEKWSFEDSEKDLTEEETESIHFVPDLAHTYLRCPNCNSPDFKIEKGRGVWLDSVKWSE</sequence>
<dbReference type="PIRSF" id="PIRSF004761">
    <property type="entry name" value="Hydrgn_mat_HypA"/>
    <property type="match status" value="1"/>
</dbReference>
<comment type="similarity">
    <text evidence="4">Belongs to the HypA/HybF family.</text>
</comment>
<dbReference type="AlphaFoldDB" id="A0A133VJ39"/>
<evidence type="ECO:0000313" key="6">
    <source>
        <dbReference type="Proteomes" id="UP000070491"/>
    </source>
</evidence>
<comment type="function">
    <text evidence="4">Involved in the maturation of [NiFe] hydrogenases. Required for nickel insertion into the metal center of the hydrogenase.</text>
</comment>
<comment type="caution">
    <text evidence="5">The sequence shown here is derived from an EMBL/GenBank/DDBJ whole genome shotgun (WGS) entry which is preliminary data.</text>
</comment>
<feature type="binding site" evidence="4">
    <location>
        <position position="2"/>
    </location>
    <ligand>
        <name>Ni(2+)</name>
        <dbReference type="ChEBI" id="CHEBI:49786"/>
    </ligand>
</feature>
<proteinExistence type="inferred from homology"/>
<feature type="binding site" evidence="4">
    <location>
        <position position="73"/>
    </location>
    <ligand>
        <name>Zn(2+)</name>
        <dbReference type="ChEBI" id="CHEBI:29105"/>
    </ligand>
</feature>
<reference evidence="5 6" key="1">
    <citation type="journal article" date="2016" name="Sci. Rep.">
        <title>Metabolic traits of an uncultured archaeal lineage -MSBL1- from brine pools of the Red Sea.</title>
        <authorList>
            <person name="Mwirichia R."/>
            <person name="Alam I."/>
            <person name="Rashid M."/>
            <person name="Vinu M."/>
            <person name="Ba-Alawi W."/>
            <person name="Anthony Kamau A."/>
            <person name="Kamanda Ngugi D."/>
            <person name="Goker M."/>
            <person name="Klenk H.P."/>
            <person name="Bajic V."/>
            <person name="Stingl U."/>
        </authorList>
    </citation>
    <scope>NUCLEOTIDE SEQUENCE [LARGE SCALE GENOMIC DNA]</scope>
    <source>
        <strain evidence="5">SCGC-AAA382F02</strain>
    </source>
</reference>
<dbReference type="HAMAP" id="MF_00213">
    <property type="entry name" value="HypA_HybF"/>
    <property type="match status" value="1"/>
</dbReference>
<keyword evidence="1 4" id="KW-0533">Nickel</keyword>
<dbReference type="GO" id="GO:0008270">
    <property type="term" value="F:zinc ion binding"/>
    <property type="evidence" value="ECO:0007669"/>
    <property type="project" value="UniProtKB-UniRule"/>
</dbReference>
<dbReference type="PANTHER" id="PTHR34535">
    <property type="entry name" value="HYDROGENASE MATURATION FACTOR HYPA"/>
    <property type="match status" value="1"/>
</dbReference>
<name>A0A133VJ39_9EURY</name>
<dbReference type="GO" id="GO:0051604">
    <property type="term" value="P:protein maturation"/>
    <property type="evidence" value="ECO:0007669"/>
    <property type="project" value="InterPro"/>
</dbReference>
<dbReference type="Proteomes" id="UP000070491">
    <property type="component" value="Unassembled WGS sequence"/>
</dbReference>
<dbReference type="Gene3D" id="3.30.2320.80">
    <property type="match status" value="1"/>
</dbReference>
<dbReference type="NCBIfam" id="NF003008">
    <property type="entry name" value="PRK03824.1"/>
    <property type="match status" value="1"/>
</dbReference>
<protein>
    <recommendedName>
        <fullName evidence="4">Hydrogenase maturation factor HypA</fullName>
    </recommendedName>
</protein>
<feature type="binding site" evidence="4">
    <location>
        <position position="110"/>
    </location>
    <ligand>
        <name>Zn(2+)</name>
        <dbReference type="ChEBI" id="CHEBI:29105"/>
    </ligand>
</feature>
<evidence type="ECO:0000256" key="2">
    <source>
        <dbReference type="ARBA" id="ARBA00022723"/>
    </source>
</evidence>
<gene>
    <name evidence="4" type="primary">hypA</name>
    <name evidence="5" type="ORF">AKJ53_00410</name>
</gene>
<keyword evidence="6" id="KW-1185">Reference proteome</keyword>